<dbReference type="Gene3D" id="3.40.50.620">
    <property type="entry name" value="HUPs"/>
    <property type="match status" value="2"/>
</dbReference>
<evidence type="ECO:0000256" key="1">
    <source>
        <dbReference type="ARBA" id="ARBA00005752"/>
    </source>
</evidence>
<comment type="similarity">
    <text evidence="1">Belongs to the asparagine synthetase family.</text>
</comment>
<evidence type="ECO:0000256" key="5">
    <source>
        <dbReference type="PIRNR" id="PIRNR001589"/>
    </source>
</evidence>
<dbReference type="SUPFAM" id="SSF56235">
    <property type="entry name" value="N-terminal nucleophile aminohydrolases (Ntn hydrolases)"/>
    <property type="match status" value="1"/>
</dbReference>
<dbReference type="InterPro" id="IPR006426">
    <property type="entry name" value="Asn_synth_AEB"/>
</dbReference>
<dbReference type="PROSITE" id="PS51278">
    <property type="entry name" value="GATASE_TYPE_2"/>
    <property type="match status" value="1"/>
</dbReference>
<dbReference type="CDD" id="cd00712">
    <property type="entry name" value="AsnB"/>
    <property type="match status" value="1"/>
</dbReference>
<dbReference type="CDD" id="cd01991">
    <property type="entry name" value="Asn_synthase_B_C"/>
    <property type="match status" value="1"/>
</dbReference>
<dbReference type="PANTHER" id="PTHR43284:SF1">
    <property type="entry name" value="ASPARAGINE SYNTHETASE"/>
    <property type="match status" value="1"/>
</dbReference>
<name>A0ABR4CI58_9HELO</name>
<keyword evidence="3 5" id="KW-0067">ATP-binding</keyword>
<dbReference type="InterPro" id="IPR029055">
    <property type="entry name" value="Ntn_hydrolases_N"/>
</dbReference>
<dbReference type="PIRSF" id="PIRSF001589">
    <property type="entry name" value="Asn_synthetase_glu-h"/>
    <property type="match status" value="1"/>
</dbReference>
<evidence type="ECO:0000256" key="3">
    <source>
        <dbReference type="ARBA" id="ARBA00022840"/>
    </source>
</evidence>
<keyword evidence="8" id="KW-1185">Reference proteome</keyword>
<dbReference type="EMBL" id="JAZHXI010000007">
    <property type="protein sequence ID" value="KAL2069652.1"/>
    <property type="molecule type" value="Genomic_DNA"/>
</dbReference>
<comment type="caution">
    <text evidence="7">The sequence shown here is derived from an EMBL/GenBank/DDBJ whole genome shotgun (WGS) entry which is preliminary data.</text>
</comment>
<evidence type="ECO:0000259" key="6">
    <source>
        <dbReference type="PROSITE" id="PS51278"/>
    </source>
</evidence>
<dbReference type="Pfam" id="PF00733">
    <property type="entry name" value="Asn_synthase"/>
    <property type="match status" value="1"/>
</dbReference>
<accession>A0ABR4CI58</accession>
<dbReference type="PANTHER" id="PTHR43284">
    <property type="entry name" value="ASPARAGINE SYNTHETASE (GLUTAMINE-HYDROLYZING)"/>
    <property type="match status" value="1"/>
</dbReference>
<gene>
    <name evidence="7" type="ORF">VTL71DRAFT_14331</name>
</gene>
<organism evidence="7 8">
    <name type="scientific">Oculimacula yallundae</name>
    <dbReference type="NCBI Taxonomy" id="86028"/>
    <lineage>
        <taxon>Eukaryota</taxon>
        <taxon>Fungi</taxon>
        <taxon>Dikarya</taxon>
        <taxon>Ascomycota</taxon>
        <taxon>Pezizomycotina</taxon>
        <taxon>Leotiomycetes</taxon>
        <taxon>Helotiales</taxon>
        <taxon>Ploettnerulaceae</taxon>
        <taxon>Oculimacula</taxon>
    </lineage>
</organism>
<keyword evidence="2 5" id="KW-0547">Nucleotide-binding</keyword>
<dbReference type="Proteomes" id="UP001595075">
    <property type="component" value="Unassembled WGS sequence"/>
</dbReference>
<dbReference type="InterPro" id="IPR051786">
    <property type="entry name" value="ASN_synthetase/amidase"/>
</dbReference>
<dbReference type="Pfam" id="PF13537">
    <property type="entry name" value="GATase_7"/>
    <property type="match status" value="1"/>
</dbReference>
<protein>
    <recommendedName>
        <fullName evidence="6">Glutamine amidotransferase type-2 domain-containing protein</fullName>
    </recommendedName>
</protein>
<reference evidence="7 8" key="1">
    <citation type="journal article" date="2024" name="Commun. Biol.">
        <title>Comparative genomic analysis of thermophilic fungi reveals convergent evolutionary adaptations and gene losses.</title>
        <authorList>
            <person name="Steindorff A.S."/>
            <person name="Aguilar-Pontes M.V."/>
            <person name="Robinson A.J."/>
            <person name="Andreopoulos B."/>
            <person name="LaButti K."/>
            <person name="Kuo A."/>
            <person name="Mondo S."/>
            <person name="Riley R."/>
            <person name="Otillar R."/>
            <person name="Haridas S."/>
            <person name="Lipzen A."/>
            <person name="Grimwood J."/>
            <person name="Schmutz J."/>
            <person name="Clum A."/>
            <person name="Reid I.D."/>
            <person name="Moisan M.C."/>
            <person name="Butler G."/>
            <person name="Nguyen T.T.M."/>
            <person name="Dewar K."/>
            <person name="Conant G."/>
            <person name="Drula E."/>
            <person name="Henrissat B."/>
            <person name="Hansel C."/>
            <person name="Singer S."/>
            <person name="Hutchinson M.I."/>
            <person name="de Vries R.P."/>
            <person name="Natvig D.O."/>
            <person name="Powell A.J."/>
            <person name="Tsang A."/>
            <person name="Grigoriev I.V."/>
        </authorList>
    </citation>
    <scope>NUCLEOTIDE SEQUENCE [LARGE SCALE GENOMIC DNA]</scope>
    <source>
        <strain evidence="7 8">CBS 494.80</strain>
    </source>
</reference>
<evidence type="ECO:0000313" key="8">
    <source>
        <dbReference type="Proteomes" id="UP001595075"/>
    </source>
</evidence>
<proteinExistence type="inferred from homology"/>
<dbReference type="InterPro" id="IPR001962">
    <property type="entry name" value="Asn_synthase"/>
</dbReference>
<feature type="domain" description="Glutamine amidotransferase type-2" evidence="6">
    <location>
        <begin position="2"/>
        <end position="240"/>
    </location>
</feature>
<evidence type="ECO:0000313" key="7">
    <source>
        <dbReference type="EMBL" id="KAL2069652.1"/>
    </source>
</evidence>
<dbReference type="InterPro" id="IPR033738">
    <property type="entry name" value="AsnB_N"/>
</dbReference>
<evidence type="ECO:0000256" key="4">
    <source>
        <dbReference type="ARBA" id="ARBA00022962"/>
    </source>
</evidence>
<dbReference type="Gene3D" id="3.60.20.10">
    <property type="entry name" value="Glutamine Phosphoribosylpyrophosphate, subunit 1, domain 1"/>
    <property type="match status" value="1"/>
</dbReference>
<sequence>MCGISAIVALPGGRSNLTSRDNDTETSEKSLQTLETKAKARITLTAEMEASLENIQHRGPDYSGVWISSDESIVLGHARLAIRDLSPSGNQPLHSPDGNIHAVVNGELYDYEAIKAKLIQETKYPFSSHTDSELVLALYQAYGLDFVKYLRGEFAICIYDEQKHLFIAVRDRYGIKPLFWTVQNGRLLVAAEIKAFLPLAWMPEWDVKSIMEAGWNFDDRTLFKDVKKVRPGHVMTCDAEGTIEHQQYWDIEYPDKTILDTRTEKEIVQGVRERLEEAVRIRLRADVPIGVYLSGGIDSSVIAGLVTDMVRKQGVEMGNLLSSDRVSCFCVAFDKTSGFDESDVAERTAEWLGVKFHKQVMDEEAFASRFELATWHCEHHNPDLNYIGKFALSELPRSLGFKVVLTGEGSDEIFTGYHVYLPDVLREPDLTWQETLPENERIRVFNNSEAEISRYYNSIGADGEEKVVSEGRKKLNGITTLSSMAAFIPQVFDPSTSSFHSLNPEDVIANDVNPTVLEKMQKKWHPINTAQYVWSKNHLPNQFMSCLGDRTEMAHSIEGRTPFLDHHLTEFVNSIPPSLRMKWNGGDDFTAKWVLREAMKPFVTDELYRRVKHPYSAPTTYKVEGPLYRLLSRLITEENVKSLGFVDWEKAKVLVEKAFIEEDAAAARLAFVVAQWIVLGERFGVKTANGFR</sequence>
<dbReference type="SUPFAM" id="SSF52402">
    <property type="entry name" value="Adenine nucleotide alpha hydrolases-like"/>
    <property type="match status" value="1"/>
</dbReference>
<evidence type="ECO:0000256" key="2">
    <source>
        <dbReference type="ARBA" id="ARBA00022741"/>
    </source>
</evidence>
<dbReference type="InterPro" id="IPR017932">
    <property type="entry name" value="GATase_2_dom"/>
</dbReference>
<dbReference type="InterPro" id="IPR014729">
    <property type="entry name" value="Rossmann-like_a/b/a_fold"/>
</dbReference>
<dbReference type="NCBIfam" id="TIGR01536">
    <property type="entry name" value="asn_synth_AEB"/>
    <property type="match status" value="1"/>
</dbReference>
<keyword evidence="4" id="KW-0315">Glutamine amidotransferase</keyword>